<organism evidence="2 3">
    <name type="scientific">Paraburkholderia humisilvae</name>
    <dbReference type="NCBI Taxonomy" id="627669"/>
    <lineage>
        <taxon>Bacteria</taxon>
        <taxon>Pseudomonadati</taxon>
        <taxon>Pseudomonadota</taxon>
        <taxon>Betaproteobacteria</taxon>
        <taxon>Burkholderiales</taxon>
        <taxon>Burkholderiaceae</taxon>
        <taxon>Paraburkholderia</taxon>
    </lineage>
</organism>
<reference evidence="2 3" key="1">
    <citation type="submission" date="2020-04" db="EMBL/GenBank/DDBJ databases">
        <authorList>
            <person name="De Canck E."/>
        </authorList>
    </citation>
    <scope>NUCLEOTIDE SEQUENCE [LARGE SCALE GENOMIC DNA]</scope>
    <source>
        <strain evidence="2 3">LMG 29542</strain>
    </source>
</reference>
<sequence>MGVDADSGLVHSMVGTAANESDVSQAHALLHGHERHAFGDAGYTGVHKRENMQGATVKGHVAIKRGKIKAMREGALKELLIAAERTRTQIRARVEHPFHVIKNLFGHRKVRYKGLAKNTTQLLSLFALENLVLAKRSLLTCHGSHPS</sequence>
<dbReference type="AlphaFoldDB" id="A0A6J5EKW9"/>
<accession>A0A6J5EKW9</accession>
<dbReference type="GO" id="GO:0006313">
    <property type="term" value="P:DNA transposition"/>
    <property type="evidence" value="ECO:0007669"/>
    <property type="project" value="InterPro"/>
</dbReference>
<dbReference type="InterPro" id="IPR002559">
    <property type="entry name" value="Transposase_11"/>
</dbReference>
<proteinExistence type="predicted"/>
<name>A0A6J5EKW9_9BURK</name>
<gene>
    <name evidence="2" type="ORF">LMG29542_05255</name>
</gene>
<keyword evidence="3" id="KW-1185">Reference proteome</keyword>
<dbReference type="GO" id="GO:0004803">
    <property type="term" value="F:transposase activity"/>
    <property type="evidence" value="ECO:0007669"/>
    <property type="project" value="InterPro"/>
</dbReference>
<dbReference type="Proteomes" id="UP000494363">
    <property type="component" value="Unassembled WGS sequence"/>
</dbReference>
<protein>
    <submittedName>
        <fullName evidence="2">IS5 family transposase ISBmu23</fullName>
    </submittedName>
</protein>
<evidence type="ECO:0000313" key="3">
    <source>
        <dbReference type="Proteomes" id="UP000494363"/>
    </source>
</evidence>
<dbReference type="GO" id="GO:0003677">
    <property type="term" value="F:DNA binding"/>
    <property type="evidence" value="ECO:0007669"/>
    <property type="project" value="InterPro"/>
</dbReference>
<dbReference type="PANTHER" id="PTHR35604:SF2">
    <property type="entry name" value="TRANSPOSASE INSH FOR INSERTION SEQUENCE ELEMENT IS5A-RELATED"/>
    <property type="match status" value="1"/>
</dbReference>
<dbReference type="EMBL" id="CADIKH010000028">
    <property type="protein sequence ID" value="CAB3765882.1"/>
    <property type="molecule type" value="Genomic_DNA"/>
</dbReference>
<evidence type="ECO:0000313" key="2">
    <source>
        <dbReference type="EMBL" id="CAB3765882.1"/>
    </source>
</evidence>
<dbReference type="PANTHER" id="PTHR35604">
    <property type="entry name" value="TRANSPOSASE INSH FOR INSERTION SEQUENCE ELEMENT IS5A-RELATED"/>
    <property type="match status" value="1"/>
</dbReference>
<dbReference type="Pfam" id="PF01609">
    <property type="entry name" value="DDE_Tnp_1"/>
    <property type="match status" value="1"/>
</dbReference>
<feature type="domain" description="Transposase IS4-like" evidence="1">
    <location>
        <begin position="2"/>
        <end position="128"/>
    </location>
</feature>
<evidence type="ECO:0000259" key="1">
    <source>
        <dbReference type="Pfam" id="PF01609"/>
    </source>
</evidence>